<protein>
    <submittedName>
        <fullName evidence="1">Uncharacterized protein</fullName>
    </submittedName>
</protein>
<organism evidence="1 2">
    <name type="scientific">Pedobacter xixiisoli</name>
    <dbReference type="NCBI Taxonomy" id="1476464"/>
    <lineage>
        <taxon>Bacteria</taxon>
        <taxon>Pseudomonadati</taxon>
        <taxon>Bacteroidota</taxon>
        <taxon>Sphingobacteriia</taxon>
        <taxon>Sphingobacteriales</taxon>
        <taxon>Sphingobacteriaceae</taxon>
        <taxon>Pedobacter</taxon>
    </lineage>
</organism>
<gene>
    <name evidence="1" type="ORF">SAMN06297358_2602</name>
</gene>
<dbReference type="RefSeq" id="WP_097132444.1">
    <property type="nucleotide sequence ID" value="NZ_OCMT01000003.1"/>
</dbReference>
<dbReference type="AlphaFoldDB" id="A0A286A6S3"/>
<evidence type="ECO:0000313" key="2">
    <source>
        <dbReference type="Proteomes" id="UP000219281"/>
    </source>
</evidence>
<reference evidence="2" key="1">
    <citation type="submission" date="2017-09" db="EMBL/GenBank/DDBJ databases">
        <authorList>
            <person name="Varghese N."/>
            <person name="Submissions S."/>
        </authorList>
    </citation>
    <scope>NUCLEOTIDE SEQUENCE [LARGE SCALE GENOMIC DNA]</scope>
    <source>
        <strain evidence="2">CGMCC 1.12803</strain>
    </source>
</reference>
<dbReference type="EMBL" id="OCMT01000003">
    <property type="protein sequence ID" value="SOD17623.1"/>
    <property type="molecule type" value="Genomic_DNA"/>
</dbReference>
<sequence length="164" mass="19058">METKKVLNRNNEPSDELHEFVYKTHKGLKLQYEEVYYLDYDVDENTGIIDQTKSVKHYTKNQMERNIKALKNAYFIAKGAAAPSEIIKFRNRYDIPASTFSIVLGFSKNTISNIENDGITSLPTGRLIKMCLDNKEIVINYLKMCDEIDKVKKTEISRRLESCY</sequence>
<dbReference type="OrthoDB" id="1355828at2"/>
<accession>A0A286A6S3</accession>
<proteinExistence type="predicted"/>
<name>A0A286A6S3_9SPHI</name>
<evidence type="ECO:0000313" key="1">
    <source>
        <dbReference type="EMBL" id="SOD17623.1"/>
    </source>
</evidence>
<dbReference type="Proteomes" id="UP000219281">
    <property type="component" value="Unassembled WGS sequence"/>
</dbReference>
<keyword evidence="2" id="KW-1185">Reference proteome</keyword>